<name>A0A1A7WFU7_9TELE</name>
<proteinExistence type="predicted"/>
<dbReference type="GO" id="GO:0043138">
    <property type="term" value="F:3'-5' DNA helicase activity"/>
    <property type="evidence" value="ECO:0007669"/>
    <property type="project" value="UniProtKB-EC"/>
</dbReference>
<feature type="region of interest" description="Disordered" evidence="1">
    <location>
        <begin position="115"/>
        <end position="136"/>
    </location>
</feature>
<sequence length="303" mass="33511">MALDWIRSTFLYIRALKNPTHYGFSADLDRRGIEAKLQELCLKNLNALSDIDLIHMDENINIKPTEAGRLMTRFCVAFDTMRQFSNVVGTESLFDLDVVCLDDLDRDSSARIISRTGGGEPLSLNQTKTSTSVHSHGSAATSEQDALFKNASALQIPAVTFDLGNEWDDWEDFDEENLLHAAATLVPQYRTKTEPEIQQCIDGTSGYSTGCAPMFTITTTPLRSISAAASCEIRKLDSSSRPNILCDKTTGKTPEAFVKPLNQTQVNSRLDFFHTADVPSRSDLSLGSSKEEEAFFGIFDGIF</sequence>
<reference evidence="2" key="1">
    <citation type="submission" date="2016-05" db="EMBL/GenBank/DDBJ databases">
        <authorList>
            <person name="Lavstsen T."/>
            <person name="Jespersen J.S."/>
        </authorList>
    </citation>
    <scope>NUCLEOTIDE SEQUENCE</scope>
    <source>
        <tissue evidence="2">Brain</tissue>
    </source>
</reference>
<dbReference type="InterPro" id="IPR052247">
    <property type="entry name" value="Meiotic_Crossover_Helicase"/>
</dbReference>
<protein>
    <submittedName>
        <fullName evidence="2">HFM1, ATP-dependent DNA helicase homolog</fullName>
    </submittedName>
</protein>
<dbReference type="InterPro" id="IPR036388">
    <property type="entry name" value="WH-like_DNA-bd_sf"/>
</dbReference>
<organism evidence="2">
    <name type="scientific">Iconisemion striatum</name>
    <dbReference type="NCBI Taxonomy" id="60296"/>
    <lineage>
        <taxon>Eukaryota</taxon>
        <taxon>Metazoa</taxon>
        <taxon>Chordata</taxon>
        <taxon>Craniata</taxon>
        <taxon>Vertebrata</taxon>
        <taxon>Euteleostomi</taxon>
        <taxon>Actinopterygii</taxon>
        <taxon>Neopterygii</taxon>
        <taxon>Teleostei</taxon>
        <taxon>Neoteleostei</taxon>
        <taxon>Acanthomorphata</taxon>
        <taxon>Ovalentaria</taxon>
        <taxon>Atherinomorphae</taxon>
        <taxon>Cyprinodontiformes</taxon>
        <taxon>Nothobranchiidae</taxon>
        <taxon>Iconisemion</taxon>
    </lineage>
</organism>
<evidence type="ECO:0000313" key="2">
    <source>
        <dbReference type="EMBL" id="SBP04668.1"/>
    </source>
</evidence>
<reference evidence="2" key="2">
    <citation type="submission" date="2016-06" db="EMBL/GenBank/DDBJ databases">
        <title>The genome of a short-lived fish provides insights into sex chromosome evolution and the genetic control of aging.</title>
        <authorList>
            <person name="Reichwald K."/>
            <person name="Felder M."/>
            <person name="Petzold A."/>
            <person name="Koch P."/>
            <person name="Groth M."/>
            <person name="Platzer M."/>
        </authorList>
    </citation>
    <scope>NUCLEOTIDE SEQUENCE</scope>
    <source>
        <tissue evidence="2">Brain</tissue>
    </source>
</reference>
<dbReference type="EMBL" id="HADW01003268">
    <property type="protein sequence ID" value="SBP04668.1"/>
    <property type="molecule type" value="Transcribed_RNA"/>
</dbReference>
<keyword evidence="2" id="KW-0347">Helicase</keyword>
<dbReference type="PANTHER" id="PTHR47835">
    <property type="entry name" value="HFM1, ATP DEPENDENT DNA HELICASE HOMOLOG"/>
    <property type="match status" value="1"/>
</dbReference>
<keyword evidence="2" id="KW-0067">ATP-binding</keyword>
<keyword evidence="2" id="KW-0547">Nucleotide-binding</keyword>
<accession>A0A1A7WFU7</accession>
<feature type="compositionally biased region" description="Polar residues" evidence="1">
    <location>
        <begin position="123"/>
        <end position="136"/>
    </location>
</feature>
<keyword evidence="2" id="KW-0378">Hydrolase</keyword>
<dbReference type="GO" id="GO:0016787">
    <property type="term" value="F:hydrolase activity"/>
    <property type="evidence" value="ECO:0007669"/>
    <property type="project" value="UniProtKB-KW"/>
</dbReference>
<dbReference type="PANTHER" id="PTHR47835:SF3">
    <property type="entry name" value="HELICASE FOR MEIOSIS 1"/>
    <property type="match status" value="1"/>
</dbReference>
<dbReference type="AlphaFoldDB" id="A0A1A7WFU7"/>
<gene>
    <name evidence="2" type="primary">HFM1</name>
</gene>
<dbReference type="Gene3D" id="1.10.10.10">
    <property type="entry name" value="Winged helix-like DNA-binding domain superfamily/Winged helix DNA-binding domain"/>
    <property type="match status" value="1"/>
</dbReference>
<evidence type="ECO:0000256" key="1">
    <source>
        <dbReference type="SAM" id="MobiDB-lite"/>
    </source>
</evidence>